<feature type="region of interest" description="Disordered" evidence="1">
    <location>
        <begin position="1"/>
        <end position="92"/>
    </location>
</feature>
<evidence type="ECO:0000313" key="3">
    <source>
        <dbReference type="EMBL" id="KOM49484.1"/>
    </source>
</evidence>
<dbReference type="AlphaFoldDB" id="A0A0L9V472"/>
<accession>A0A0L9V472</accession>
<evidence type="ECO:0000256" key="2">
    <source>
        <dbReference type="SAM" id="Phobius"/>
    </source>
</evidence>
<dbReference type="Gramene" id="KOM49484">
    <property type="protein sequence ID" value="KOM49484"/>
    <property type="gene ID" value="LR48_Vigan08g031100"/>
</dbReference>
<dbReference type="Proteomes" id="UP000053144">
    <property type="component" value="Chromosome 8"/>
</dbReference>
<organism evidence="3 4">
    <name type="scientific">Phaseolus angularis</name>
    <name type="common">Azuki bean</name>
    <name type="synonym">Vigna angularis</name>
    <dbReference type="NCBI Taxonomy" id="3914"/>
    <lineage>
        <taxon>Eukaryota</taxon>
        <taxon>Viridiplantae</taxon>
        <taxon>Streptophyta</taxon>
        <taxon>Embryophyta</taxon>
        <taxon>Tracheophyta</taxon>
        <taxon>Spermatophyta</taxon>
        <taxon>Magnoliopsida</taxon>
        <taxon>eudicotyledons</taxon>
        <taxon>Gunneridae</taxon>
        <taxon>Pentapetalae</taxon>
        <taxon>rosids</taxon>
        <taxon>fabids</taxon>
        <taxon>Fabales</taxon>
        <taxon>Fabaceae</taxon>
        <taxon>Papilionoideae</taxon>
        <taxon>50 kb inversion clade</taxon>
        <taxon>NPAAA clade</taxon>
        <taxon>indigoferoid/millettioid clade</taxon>
        <taxon>Phaseoleae</taxon>
        <taxon>Vigna</taxon>
    </lineage>
</organism>
<proteinExistence type="predicted"/>
<protein>
    <submittedName>
        <fullName evidence="3">Uncharacterized protein</fullName>
    </submittedName>
</protein>
<reference evidence="4" key="1">
    <citation type="journal article" date="2015" name="Proc. Natl. Acad. Sci. U.S.A.">
        <title>Genome sequencing of adzuki bean (Vigna angularis) provides insight into high starch and low fat accumulation and domestication.</title>
        <authorList>
            <person name="Yang K."/>
            <person name="Tian Z."/>
            <person name="Chen C."/>
            <person name="Luo L."/>
            <person name="Zhao B."/>
            <person name="Wang Z."/>
            <person name="Yu L."/>
            <person name="Li Y."/>
            <person name="Sun Y."/>
            <person name="Li W."/>
            <person name="Chen Y."/>
            <person name="Li Y."/>
            <person name="Zhang Y."/>
            <person name="Ai D."/>
            <person name="Zhao J."/>
            <person name="Shang C."/>
            <person name="Ma Y."/>
            <person name="Wu B."/>
            <person name="Wang M."/>
            <person name="Gao L."/>
            <person name="Sun D."/>
            <person name="Zhang P."/>
            <person name="Guo F."/>
            <person name="Wang W."/>
            <person name="Li Y."/>
            <person name="Wang J."/>
            <person name="Varshney R.K."/>
            <person name="Wang J."/>
            <person name="Ling H.Q."/>
            <person name="Wan P."/>
        </authorList>
    </citation>
    <scope>NUCLEOTIDE SEQUENCE</scope>
    <source>
        <strain evidence="4">cv. Jingnong 6</strain>
    </source>
</reference>
<name>A0A0L9V472_PHAAN</name>
<feature type="compositionally biased region" description="Polar residues" evidence="1">
    <location>
        <begin position="1"/>
        <end position="17"/>
    </location>
</feature>
<keyword evidence="2" id="KW-0812">Transmembrane</keyword>
<keyword evidence="2" id="KW-0472">Membrane</keyword>
<dbReference type="EMBL" id="CM003378">
    <property type="protein sequence ID" value="KOM49484.1"/>
    <property type="molecule type" value="Genomic_DNA"/>
</dbReference>
<gene>
    <name evidence="3" type="ORF">LR48_Vigan08g031100</name>
</gene>
<feature type="transmembrane region" description="Helical" evidence="2">
    <location>
        <begin position="122"/>
        <end position="139"/>
    </location>
</feature>
<evidence type="ECO:0000256" key="1">
    <source>
        <dbReference type="SAM" id="MobiDB-lite"/>
    </source>
</evidence>
<feature type="compositionally biased region" description="Low complexity" evidence="1">
    <location>
        <begin position="47"/>
        <end position="63"/>
    </location>
</feature>
<sequence>MRPKVSSLSKKTGSASPMHTHAVAPVRPVTVPPPPLDQPPRRGFSGPATTPLLLSRLSARSATQGGVRPPPLHAHRPSPNRPSPTTIQGATKAEACCRSCRRSSLFRRCQLLPKLYQKQPNFIVPLSIPVFGSFFFLFMKDTIR</sequence>
<keyword evidence="2" id="KW-1133">Transmembrane helix</keyword>
<evidence type="ECO:0000313" key="4">
    <source>
        <dbReference type="Proteomes" id="UP000053144"/>
    </source>
</evidence>